<evidence type="ECO:0008006" key="4">
    <source>
        <dbReference type="Google" id="ProtNLM"/>
    </source>
</evidence>
<feature type="chain" id="PRO_5031104815" description="MYXO-CTERM domain-containing protein" evidence="1">
    <location>
        <begin position="32"/>
        <end position="189"/>
    </location>
</feature>
<dbReference type="Proteomes" id="UP000552644">
    <property type="component" value="Unassembled WGS sequence"/>
</dbReference>
<dbReference type="AlphaFoldDB" id="A0A7W7VN59"/>
<evidence type="ECO:0000313" key="3">
    <source>
        <dbReference type="Proteomes" id="UP000552644"/>
    </source>
</evidence>
<proteinExistence type="predicted"/>
<evidence type="ECO:0000313" key="2">
    <source>
        <dbReference type="EMBL" id="MBB4916363.1"/>
    </source>
</evidence>
<comment type="caution">
    <text evidence="2">The sequence shown here is derived from an EMBL/GenBank/DDBJ whole genome shotgun (WGS) entry which is preliminary data.</text>
</comment>
<organism evidence="2 3">
    <name type="scientific">Streptosporangium saharense</name>
    <dbReference type="NCBI Taxonomy" id="1706840"/>
    <lineage>
        <taxon>Bacteria</taxon>
        <taxon>Bacillati</taxon>
        <taxon>Actinomycetota</taxon>
        <taxon>Actinomycetes</taxon>
        <taxon>Streptosporangiales</taxon>
        <taxon>Streptosporangiaceae</taxon>
        <taxon>Streptosporangium</taxon>
    </lineage>
</organism>
<sequence>MLQSTCVLARWVVVAGMTALAVTGTAGTAVADGEGGEEVRLSPYRAGPGADLRITAYDCRGPAYARSDAFQNEPELEEDDSGVAVGWAQIDYGARGGPHTVEVGCRGDGGTLYGEFYVVDGYGRRGGGGGLGGGLALARGAARAVESWETAPRHREPGFTPGWETGAAVMIAGAGALALMRRRGPVRRG</sequence>
<keyword evidence="3" id="KW-1185">Reference proteome</keyword>
<keyword evidence="1" id="KW-0732">Signal</keyword>
<name>A0A7W7VN59_9ACTN</name>
<accession>A0A7W7VN59</accession>
<dbReference type="EMBL" id="JACHJP010000003">
    <property type="protein sequence ID" value="MBB4916363.1"/>
    <property type="molecule type" value="Genomic_DNA"/>
</dbReference>
<dbReference type="RefSeq" id="WP_184715696.1">
    <property type="nucleotide sequence ID" value="NZ_JACHJP010000003.1"/>
</dbReference>
<evidence type="ECO:0000256" key="1">
    <source>
        <dbReference type="SAM" id="SignalP"/>
    </source>
</evidence>
<feature type="signal peptide" evidence="1">
    <location>
        <begin position="1"/>
        <end position="31"/>
    </location>
</feature>
<protein>
    <recommendedName>
        <fullName evidence="4">MYXO-CTERM domain-containing protein</fullName>
    </recommendedName>
</protein>
<reference evidence="2 3" key="1">
    <citation type="submission" date="2020-08" db="EMBL/GenBank/DDBJ databases">
        <title>Genomic Encyclopedia of Type Strains, Phase III (KMG-III): the genomes of soil and plant-associated and newly described type strains.</title>
        <authorList>
            <person name="Whitman W."/>
        </authorList>
    </citation>
    <scope>NUCLEOTIDE SEQUENCE [LARGE SCALE GENOMIC DNA]</scope>
    <source>
        <strain evidence="2 3">CECT 8840</strain>
    </source>
</reference>
<gene>
    <name evidence="2" type="ORF">FHS44_003451</name>
</gene>